<proteinExistence type="predicted"/>
<accession>A0A0F9TJ21</accession>
<organism evidence="1">
    <name type="scientific">marine sediment metagenome</name>
    <dbReference type="NCBI Taxonomy" id="412755"/>
    <lineage>
        <taxon>unclassified sequences</taxon>
        <taxon>metagenomes</taxon>
        <taxon>ecological metagenomes</taxon>
    </lineage>
</organism>
<protein>
    <recommendedName>
        <fullName evidence="2">Uroporphyrinogen decarboxylase (URO-D) domain-containing protein</fullName>
    </recommendedName>
</protein>
<name>A0A0F9TJ21_9ZZZZ</name>
<dbReference type="InterPro" id="IPR038071">
    <property type="entry name" value="UROD/MetE-like_sf"/>
</dbReference>
<gene>
    <name evidence="1" type="ORF">LCGC14_0647480</name>
</gene>
<dbReference type="Gene3D" id="3.20.20.210">
    <property type="match status" value="1"/>
</dbReference>
<dbReference type="AlphaFoldDB" id="A0A0F9TJ21"/>
<evidence type="ECO:0008006" key="2">
    <source>
        <dbReference type="Google" id="ProtNLM"/>
    </source>
</evidence>
<reference evidence="1" key="1">
    <citation type="journal article" date="2015" name="Nature">
        <title>Complex archaea that bridge the gap between prokaryotes and eukaryotes.</title>
        <authorList>
            <person name="Spang A."/>
            <person name="Saw J.H."/>
            <person name="Jorgensen S.L."/>
            <person name="Zaremba-Niedzwiedzka K."/>
            <person name="Martijn J."/>
            <person name="Lind A.E."/>
            <person name="van Eijk R."/>
            <person name="Schleper C."/>
            <person name="Guy L."/>
            <person name="Ettema T.J."/>
        </authorList>
    </citation>
    <scope>NUCLEOTIDE SEQUENCE</scope>
</reference>
<evidence type="ECO:0000313" key="1">
    <source>
        <dbReference type="EMBL" id="KKN48976.1"/>
    </source>
</evidence>
<sequence>MALPKQDREVLRRLVGELAEIAALPVHTEKAELWRRLNRLEPVRPLVWINEIPWGEINVNDELTQQCNDPVARSLEWRLLTELYQWRHFPGDMVVSDFLVSQKIFYSTHMGLGIHTDGEIDQGDGGIVSRHYQAQHFDFDDVERLQPPGVTYDAATTELNYRKMCDAVGDIMPVKLLGTRSHWYAPWDYLVQAWGIQEAMVDLVDRPELITAFISRLVDCNVAYLDRLEELNLLACNNDNTRVGAGGYGCTDELPGERFDPDHVRLHNQWGCATAQIFSVVSPEMHWQFALRHEMRILERFGLTYYGCCEPLDIKMGILRKVPNLRKVSMSPWVVPERGAAELGRDYVYSHKPNPAILAEDTWRPAQARAELRDVLEKTRGCNVEIILKDISTVRHQPQRLWEWSQIATEEAERIGE</sequence>
<dbReference type="EMBL" id="LAZR01001193">
    <property type="protein sequence ID" value="KKN48976.1"/>
    <property type="molecule type" value="Genomic_DNA"/>
</dbReference>
<comment type="caution">
    <text evidence="1">The sequence shown here is derived from an EMBL/GenBank/DDBJ whole genome shotgun (WGS) entry which is preliminary data.</text>
</comment>